<organism evidence="2 3">
    <name type="scientific">Trichodelitschia bisporula</name>
    <dbReference type="NCBI Taxonomy" id="703511"/>
    <lineage>
        <taxon>Eukaryota</taxon>
        <taxon>Fungi</taxon>
        <taxon>Dikarya</taxon>
        <taxon>Ascomycota</taxon>
        <taxon>Pezizomycotina</taxon>
        <taxon>Dothideomycetes</taxon>
        <taxon>Dothideomycetes incertae sedis</taxon>
        <taxon>Phaeotrichales</taxon>
        <taxon>Phaeotrichaceae</taxon>
        <taxon>Trichodelitschia</taxon>
    </lineage>
</organism>
<evidence type="ECO:0000313" key="3">
    <source>
        <dbReference type="Proteomes" id="UP000799640"/>
    </source>
</evidence>
<keyword evidence="3" id="KW-1185">Reference proteome</keyword>
<dbReference type="AlphaFoldDB" id="A0A6G1HR63"/>
<name>A0A6G1HR63_9PEZI</name>
<feature type="region of interest" description="Disordered" evidence="1">
    <location>
        <begin position="1"/>
        <end position="93"/>
    </location>
</feature>
<reference evidence="2" key="1">
    <citation type="journal article" date="2020" name="Stud. Mycol.">
        <title>101 Dothideomycetes genomes: a test case for predicting lifestyles and emergence of pathogens.</title>
        <authorList>
            <person name="Haridas S."/>
            <person name="Albert R."/>
            <person name="Binder M."/>
            <person name="Bloem J."/>
            <person name="Labutti K."/>
            <person name="Salamov A."/>
            <person name="Andreopoulos B."/>
            <person name="Baker S."/>
            <person name="Barry K."/>
            <person name="Bills G."/>
            <person name="Bluhm B."/>
            <person name="Cannon C."/>
            <person name="Castanera R."/>
            <person name="Culley D."/>
            <person name="Daum C."/>
            <person name="Ezra D."/>
            <person name="Gonzalez J."/>
            <person name="Henrissat B."/>
            <person name="Kuo A."/>
            <person name="Liang C."/>
            <person name="Lipzen A."/>
            <person name="Lutzoni F."/>
            <person name="Magnuson J."/>
            <person name="Mondo S."/>
            <person name="Nolan M."/>
            <person name="Ohm R."/>
            <person name="Pangilinan J."/>
            <person name="Park H.-J."/>
            <person name="Ramirez L."/>
            <person name="Alfaro M."/>
            <person name="Sun H."/>
            <person name="Tritt A."/>
            <person name="Yoshinaga Y."/>
            <person name="Zwiers L.-H."/>
            <person name="Turgeon B."/>
            <person name="Goodwin S."/>
            <person name="Spatafora J."/>
            <person name="Crous P."/>
            <person name="Grigoriev I."/>
        </authorList>
    </citation>
    <scope>NUCLEOTIDE SEQUENCE</scope>
    <source>
        <strain evidence="2">CBS 262.69</strain>
    </source>
</reference>
<dbReference type="Proteomes" id="UP000799640">
    <property type="component" value="Unassembled WGS sequence"/>
</dbReference>
<feature type="region of interest" description="Disordered" evidence="1">
    <location>
        <begin position="360"/>
        <end position="434"/>
    </location>
</feature>
<evidence type="ECO:0000256" key="1">
    <source>
        <dbReference type="SAM" id="MobiDB-lite"/>
    </source>
</evidence>
<feature type="compositionally biased region" description="Polar residues" evidence="1">
    <location>
        <begin position="1"/>
        <end position="14"/>
    </location>
</feature>
<protein>
    <submittedName>
        <fullName evidence="2">Uncharacterized protein</fullName>
    </submittedName>
</protein>
<feature type="region of interest" description="Disordered" evidence="1">
    <location>
        <begin position="299"/>
        <end position="337"/>
    </location>
</feature>
<feature type="region of interest" description="Disordered" evidence="1">
    <location>
        <begin position="234"/>
        <end position="284"/>
    </location>
</feature>
<feature type="compositionally biased region" description="Basic and acidic residues" evidence="1">
    <location>
        <begin position="415"/>
        <end position="425"/>
    </location>
</feature>
<sequence length="459" mass="49802">MNQDSSQDGSQPASTLVPGTPTLQPQTEPFSSHLERAKFASPAPVQSASLTPPPSSQLLVRSVARTPSPPTSHLESPPPTHRAALASDVPTPDQVRDASVDELRGMVERLSVALREARTSAAHYKLQHNMLLIDSSEASKRMAVELTMAQREVDVLQEAEEKRRIDSPQHPLADVAAANTNLIRDLTRHCSILQAENDELRRALGQAHKAVEYRDGQLLGLEEENERLRHRIRKNREHMNGLLDSVHESPRSLAGTPRNAPTSTPRTLPPRHFAQPTPPHRDNQPFEALLLADKVLSQETATAPSTPKPRPIKHRLGHTRNTHSLSSLPSTPPRYPQTLRTPPALAAILEPPVAGAPLYHQAASAPARRRRASSDSTITASSEDDLPESQASQAASNMLRATAKGRIVGRVSKPGSDKEKRRVGDKASPTKRSKLGVGLGIGEWVASGDLVLDLGDAGR</sequence>
<gene>
    <name evidence="2" type="ORF">EJ06DRAFT_523341</name>
</gene>
<dbReference type="EMBL" id="ML996700">
    <property type="protein sequence ID" value="KAF2398548.1"/>
    <property type="molecule type" value="Genomic_DNA"/>
</dbReference>
<proteinExistence type="predicted"/>
<feature type="compositionally biased region" description="Polar residues" evidence="1">
    <location>
        <begin position="21"/>
        <end position="30"/>
    </location>
</feature>
<evidence type="ECO:0000313" key="2">
    <source>
        <dbReference type="EMBL" id="KAF2398548.1"/>
    </source>
</evidence>
<feature type="compositionally biased region" description="Basic residues" evidence="1">
    <location>
        <begin position="310"/>
        <end position="321"/>
    </location>
</feature>
<accession>A0A6G1HR63</accession>
<dbReference type="OrthoDB" id="5404651at2759"/>